<proteinExistence type="predicted"/>
<gene>
    <name evidence="2" type="ORF">THAOC_34891</name>
</gene>
<reference evidence="2 3" key="1">
    <citation type="journal article" date="2012" name="Genome Biol.">
        <title>Genome and low-iron response of an oceanic diatom adapted to chronic iron limitation.</title>
        <authorList>
            <person name="Lommer M."/>
            <person name="Specht M."/>
            <person name="Roy A.S."/>
            <person name="Kraemer L."/>
            <person name="Andreson R."/>
            <person name="Gutowska M.A."/>
            <person name="Wolf J."/>
            <person name="Bergner S.V."/>
            <person name="Schilhabel M.B."/>
            <person name="Klostermeier U.C."/>
            <person name="Beiko R.G."/>
            <person name="Rosenstiel P."/>
            <person name="Hippler M."/>
            <person name="Laroche J."/>
        </authorList>
    </citation>
    <scope>NUCLEOTIDE SEQUENCE [LARGE SCALE GENOMIC DNA]</scope>
    <source>
        <strain evidence="2 3">CCMP1005</strain>
    </source>
</reference>
<feature type="compositionally biased region" description="Basic and acidic residues" evidence="1">
    <location>
        <begin position="41"/>
        <end position="59"/>
    </location>
</feature>
<evidence type="ECO:0000313" key="2">
    <source>
        <dbReference type="EMBL" id="EJK46439.1"/>
    </source>
</evidence>
<dbReference type="AlphaFoldDB" id="K0R486"/>
<protein>
    <submittedName>
        <fullName evidence="2">Uncharacterized protein</fullName>
    </submittedName>
</protein>
<keyword evidence="3" id="KW-1185">Reference proteome</keyword>
<feature type="non-terminal residue" evidence="2">
    <location>
        <position position="73"/>
    </location>
</feature>
<dbReference type="EMBL" id="AGNL01047758">
    <property type="protein sequence ID" value="EJK46439.1"/>
    <property type="molecule type" value="Genomic_DNA"/>
</dbReference>
<comment type="caution">
    <text evidence="2">The sequence shown here is derived from an EMBL/GenBank/DDBJ whole genome shotgun (WGS) entry which is preliminary data.</text>
</comment>
<accession>K0R486</accession>
<organism evidence="2 3">
    <name type="scientific">Thalassiosira oceanica</name>
    <name type="common">Marine diatom</name>
    <dbReference type="NCBI Taxonomy" id="159749"/>
    <lineage>
        <taxon>Eukaryota</taxon>
        <taxon>Sar</taxon>
        <taxon>Stramenopiles</taxon>
        <taxon>Ochrophyta</taxon>
        <taxon>Bacillariophyta</taxon>
        <taxon>Coscinodiscophyceae</taxon>
        <taxon>Thalassiosirophycidae</taxon>
        <taxon>Thalassiosirales</taxon>
        <taxon>Thalassiosiraceae</taxon>
        <taxon>Thalassiosira</taxon>
    </lineage>
</organism>
<evidence type="ECO:0000256" key="1">
    <source>
        <dbReference type="SAM" id="MobiDB-lite"/>
    </source>
</evidence>
<feature type="region of interest" description="Disordered" evidence="1">
    <location>
        <begin position="1"/>
        <end position="62"/>
    </location>
</feature>
<sequence>MGKSRGKKRRRNEDQLGKSEGGVALARKLLKKSQNGLPADNDTHDGAHISADGPRHGVSDDDLEVTVATLQRL</sequence>
<feature type="compositionally biased region" description="Basic residues" evidence="1">
    <location>
        <begin position="1"/>
        <end position="10"/>
    </location>
</feature>
<evidence type="ECO:0000313" key="3">
    <source>
        <dbReference type="Proteomes" id="UP000266841"/>
    </source>
</evidence>
<name>K0R486_THAOC</name>
<dbReference type="Proteomes" id="UP000266841">
    <property type="component" value="Unassembled WGS sequence"/>
</dbReference>